<organism evidence="2 3">
    <name type="scientific">Carpinus fangiana</name>
    <dbReference type="NCBI Taxonomy" id="176857"/>
    <lineage>
        <taxon>Eukaryota</taxon>
        <taxon>Viridiplantae</taxon>
        <taxon>Streptophyta</taxon>
        <taxon>Embryophyta</taxon>
        <taxon>Tracheophyta</taxon>
        <taxon>Spermatophyta</taxon>
        <taxon>Magnoliopsida</taxon>
        <taxon>eudicotyledons</taxon>
        <taxon>Gunneridae</taxon>
        <taxon>Pentapetalae</taxon>
        <taxon>rosids</taxon>
        <taxon>fabids</taxon>
        <taxon>Fagales</taxon>
        <taxon>Betulaceae</taxon>
        <taxon>Carpinus</taxon>
    </lineage>
</organism>
<protein>
    <recommendedName>
        <fullName evidence="4">Transmembrane protein</fullName>
    </recommendedName>
</protein>
<feature type="chain" id="PRO_5025053091" description="Transmembrane protein" evidence="1">
    <location>
        <begin position="30"/>
        <end position="126"/>
    </location>
</feature>
<evidence type="ECO:0000313" key="2">
    <source>
        <dbReference type="EMBL" id="KAE8038018.1"/>
    </source>
</evidence>
<accession>A0A660KRH0</accession>
<evidence type="ECO:0008006" key="4">
    <source>
        <dbReference type="Google" id="ProtNLM"/>
    </source>
</evidence>
<feature type="signal peptide" evidence="1">
    <location>
        <begin position="1"/>
        <end position="29"/>
    </location>
</feature>
<dbReference type="AlphaFoldDB" id="A0A660KRH0"/>
<gene>
    <name evidence="2" type="ORF">FH972_010566</name>
</gene>
<name>A0A660KRH0_9ROSI</name>
<proteinExistence type="predicted"/>
<evidence type="ECO:0000313" key="3">
    <source>
        <dbReference type="Proteomes" id="UP000327013"/>
    </source>
</evidence>
<dbReference type="Proteomes" id="UP000327013">
    <property type="component" value="Chromosome 4"/>
</dbReference>
<keyword evidence="1" id="KW-0732">Signal</keyword>
<evidence type="ECO:0000256" key="1">
    <source>
        <dbReference type="SAM" id="SignalP"/>
    </source>
</evidence>
<reference evidence="2 3" key="1">
    <citation type="submission" date="2019-06" db="EMBL/GenBank/DDBJ databases">
        <title>A chromosomal-level reference genome of Carpinus fangiana (Coryloideae, Betulaceae).</title>
        <authorList>
            <person name="Yang X."/>
            <person name="Wang Z."/>
            <person name="Zhang L."/>
            <person name="Hao G."/>
            <person name="Liu J."/>
            <person name="Yang Y."/>
        </authorList>
    </citation>
    <scope>NUCLEOTIDE SEQUENCE [LARGE SCALE GENOMIC DNA]</scope>
    <source>
        <strain evidence="2">Cfa_2016G</strain>
        <tissue evidence="2">Leaf</tissue>
    </source>
</reference>
<keyword evidence="3" id="KW-1185">Reference proteome</keyword>
<dbReference type="EMBL" id="CM017324">
    <property type="protein sequence ID" value="KAE8038018.1"/>
    <property type="molecule type" value="Genomic_DNA"/>
</dbReference>
<sequence length="126" mass="13810">MAFTTSNRGFCFLLVLAFTTFCILPAGHADITSDVSVPPNVSSVRPPEFFLHYSNGSYIHPPLTHSCSKSSCFPSMLLGKLGLLMALTCSSLRYSKWVTFPCFLRELLSANSIVMQAIPLMLALSQ</sequence>